<feature type="non-terminal residue" evidence="1">
    <location>
        <position position="1"/>
    </location>
</feature>
<evidence type="ECO:0000313" key="1">
    <source>
        <dbReference type="EMBL" id="MCI94519.1"/>
    </source>
</evidence>
<sequence length="50" mass="5576">AVDDQELDLDRLRRFIGAHSDNQVDETPGFGRCAIEALEVRANVRSHVAL</sequence>
<accession>A0A392W434</accession>
<dbReference type="Proteomes" id="UP000265520">
    <property type="component" value="Unassembled WGS sequence"/>
</dbReference>
<comment type="caution">
    <text evidence="1">The sequence shown here is derived from an EMBL/GenBank/DDBJ whole genome shotgun (WGS) entry which is preliminary data.</text>
</comment>
<dbReference type="AlphaFoldDB" id="A0A392W434"/>
<organism evidence="1 2">
    <name type="scientific">Trifolium medium</name>
    <dbReference type="NCBI Taxonomy" id="97028"/>
    <lineage>
        <taxon>Eukaryota</taxon>
        <taxon>Viridiplantae</taxon>
        <taxon>Streptophyta</taxon>
        <taxon>Embryophyta</taxon>
        <taxon>Tracheophyta</taxon>
        <taxon>Spermatophyta</taxon>
        <taxon>Magnoliopsida</taxon>
        <taxon>eudicotyledons</taxon>
        <taxon>Gunneridae</taxon>
        <taxon>Pentapetalae</taxon>
        <taxon>rosids</taxon>
        <taxon>fabids</taxon>
        <taxon>Fabales</taxon>
        <taxon>Fabaceae</taxon>
        <taxon>Papilionoideae</taxon>
        <taxon>50 kb inversion clade</taxon>
        <taxon>NPAAA clade</taxon>
        <taxon>Hologalegina</taxon>
        <taxon>IRL clade</taxon>
        <taxon>Trifolieae</taxon>
        <taxon>Trifolium</taxon>
    </lineage>
</organism>
<evidence type="ECO:0000313" key="2">
    <source>
        <dbReference type="Proteomes" id="UP000265520"/>
    </source>
</evidence>
<keyword evidence="2" id="KW-1185">Reference proteome</keyword>
<dbReference type="EMBL" id="LXQA011358716">
    <property type="protein sequence ID" value="MCI94519.1"/>
    <property type="molecule type" value="Genomic_DNA"/>
</dbReference>
<name>A0A392W434_9FABA</name>
<feature type="non-terminal residue" evidence="1">
    <location>
        <position position="50"/>
    </location>
</feature>
<proteinExistence type="predicted"/>
<reference evidence="1 2" key="1">
    <citation type="journal article" date="2018" name="Front. Plant Sci.">
        <title>Red Clover (Trifolium pratense) and Zigzag Clover (T. medium) - A Picture of Genomic Similarities and Differences.</title>
        <authorList>
            <person name="Dluhosova J."/>
            <person name="Istvanek J."/>
            <person name="Nedelnik J."/>
            <person name="Repkova J."/>
        </authorList>
    </citation>
    <scope>NUCLEOTIDE SEQUENCE [LARGE SCALE GENOMIC DNA]</scope>
    <source>
        <strain evidence="2">cv. 10/8</strain>
        <tissue evidence="1">Leaf</tissue>
    </source>
</reference>
<protein>
    <submittedName>
        <fullName evidence="1">Uncharacterized protein</fullName>
    </submittedName>
</protein>